<dbReference type="InterPro" id="IPR036388">
    <property type="entry name" value="WH-like_DNA-bd_sf"/>
</dbReference>
<dbReference type="EMBL" id="FNQE01000001">
    <property type="protein sequence ID" value="SDY49317.1"/>
    <property type="molecule type" value="Genomic_DNA"/>
</dbReference>
<gene>
    <name evidence="5" type="primary">scpB</name>
    <name evidence="6" type="ORF">SAMN05660462_00201</name>
</gene>
<dbReference type="PIRSF" id="PIRSF019345">
    <property type="entry name" value="ScpB"/>
    <property type="match status" value="1"/>
</dbReference>
<evidence type="ECO:0000256" key="3">
    <source>
        <dbReference type="ARBA" id="ARBA00022829"/>
    </source>
</evidence>
<dbReference type="GO" id="GO:0006260">
    <property type="term" value="P:DNA replication"/>
    <property type="evidence" value="ECO:0007669"/>
    <property type="project" value="UniProtKB-UniRule"/>
</dbReference>
<comment type="similarity">
    <text evidence="5">Belongs to the ScpB family.</text>
</comment>
<evidence type="ECO:0000256" key="2">
    <source>
        <dbReference type="ARBA" id="ARBA00022618"/>
    </source>
</evidence>
<keyword evidence="3 5" id="KW-0159">Chromosome partition</keyword>
<dbReference type="Proteomes" id="UP000198625">
    <property type="component" value="Unassembled WGS sequence"/>
</dbReference>
<evidence type="ECO:0000256" key="4">
    <source>
        <dbReference type="ARBA" id="ARBA00023306"/>
    </source>
</evidence>
<dbReference type="HAMAP" id="MF_01804">
    <property type="entry name" value="ScpB"/>
    <property type="match status" value="1"/>
</dbReference>
<dbReference type="GO" id="GO:0005737">
    <property type="term" value="C:cytoplasm"/>
    <property type="evidence" value="ECO:0007669"/>
    <property type="project" value="UniProtKB-SubCell"/>
</dbReference>
<evidence type="ECO:0000256" key="1">
    <source>
        <dbReference type="ARBA" id="ARBA00022490"/>
    </source>
</evidence>
<dbReference type="AlphaFoldDB" id="A0A1H3KAS5"/>
<dbReference type="GO" id="GO:0051304">
    <property type="term" value="P:chromosome separation"/>
    <property type="evidence" value="ECO:0007669"/>
    <property type="project" value="InterPro"/>
</dbReference>
<comment type="subcellular location">
    <subcellularLocation>
        <location evidence="5">Cytoplasm</location>
    </subcellularLocation>
    <text evidence="5">Associated with two foci at the outer edges of the nucleoid region in young cells, and at four foci within both cell halves in older cells.</text>
</comment>
<accession>A0A1H3KAS5</accession>
<protein>
    <recommendedName>
        <fullName evidence="5">Segregation and condensation protein B</fullName>
    </recommendedName>
</protein>
<keyword evidence="7" id="KW-1185">Reference proteome</keyword>
<dbReference type="InterPro" id="IPR036390">
    <property type="entry name" value="WH_DNA-bd_sf"/>
</dbReference>
<evidence type="ECO:0000313" key="6">
    <source>
        <dbReference type="EMBL" id="SDY49317.1"/>
    </source>
</evidence>
<dbReference type="InterPro" id="IPR005234">
    <property type="entry name" value="ScpB_csome_segregation"/>
</dbReference>
<dbReference type="SUPFAM" id="SSF46785">
    <property type="entry name" value="Winged helix' DNA-binding domain"/>
    <property type="match status" value="2"/>
</dbReference>
<dbReference type="PANTHER" id="PTHR34298">
    <property type="entry name" value="SEGREGATION AND CONDENSATION PROTEIN B"/>
    <property type="match status" value="1"/>
</dbReference>
<reference evidence="6 7" key="1">
    <citation type="submission" date="2016-10" db="EMBL/GenBank/DDBJ databases">
        <authorList>
            <person name="de Groot N.N."/>
        </authorList>
    </citation>
    <scope>NUCLEOTIDE SEQUENCE [LARGE SCALE GENOMIC DNA]</scope>
    <source>
        <strain evidence="6 7">DSM 21650</strain>
    </source>
</reference>
<dbReference type="RefSeq" id="WP_091725980.1">
    <property type="nucleotide sequence ID" value="NZ_FNQE01000001.1"/>
</dbReference>
<dbReference type="Gene3D" id="1.10.10.10">
    <property type="entry name" value="Winged helix-like DNA-binding domain superfamily/Winged helix DNA-binding domain"/>
    <property type="match status" value="2"/>
</dbReference>
<dbReference type="NCBIfam" id="TIGR00281">
    <property type="entry name" value="SMC-Scp complex subunit ScpB"/>
    <property type="match status" value="1"/>
</dbReference>
<organism evidence="6 7">
    <name type="scientific">Proteiniborus ethanoligenes</name>
    <dbReference type="NCBI Taxonomy" id="415015"/>
    <lineage>
        <taxon>Bacteria</taxon>
        <taxon>Bacillati</taxon>
        <taxon>Bacillota</taxon>
        <taxon>Clostridia</taxon>
        <taxon>Eubacteriales</taxon>
        <taxon>Proteiniborus</taxon>
    </lineage>
</organism>
<dbReference type="STRING" id="415015.SAMN05660462_00201"/>
<name>A0A1H3KAS5_9FIRM</name>
<keyword evidence="4 5" id="KW-0131">Cell cycle</keyword>
<sequence length="182" mass="20873">MDMKEIKSIIEALLFTWGDPLSIEDISEVLGLDKKSLKIILNEMIDDFNFNRRGIQIINTNNTYQLSTRAEHFEWIKKLCAPRINKTLSNAALETLSIIAYKQPITKAEIEIIRGVKCDRALSTLMEKKLVVEVGRLEKPGKPIIYGTTDEFLRFFGLSSLEHLPSLDEDYIIQIEDLDNTK</sequence>
<evidence type="ECO:0000256" key="5">
    <source>
        <dbReference type="HAMAP-Rule" id="MF_01804"/>
    </source>
</evidence>
<evidence type="ECO:0000313" key="7">
    <source>
        <dbReference type="Proteomes" id="UP000198625"/>
    </source>
</evidence>
<dbReference type="OrthoDB" id="9806226at2"/>
<dbReference type="Pfam" id="PF04079">
    <property type="entry name" value="SMC_ScpB"/>
    <property type="match status" value="1"/>
</dbReference>
<comment type="function">
    <text evidence="5">Participates in chromosomal partition during cell division. May act via the formation of a condensin-like complex containing Smc and ScpA that pull DNA away from mid-cell into both cell halves.</text>
</comment>
<dbReference type="GO" id="GO:0051301">
    <property type="term" value="P:cell division"/>
    <property type="evidence" value="ECO:0007669"/>
    <property type="project" value="UniProtKB-KW"/>
</dbReference>
<comment type="subunit">
    <text evidence="5">Homodimer. Homodimerization may be required to stabilize the binding of ScpA to the Smc head domains. Component of a cohesin-like complex composed of ScpA, ScpB and the Smc homodimer, in which ScpA and ScpB bind to the head domain of Smc. The presence of the three proteins is required for the association of the complex with DNA.</text>
</comment>
<proteinExistence type="inferred from homology"/>
<keyword evidence="1 5" id="KW-0963">Cytoplasm</keyword>
<dbReference type="PANTHER" id="PTHR34298:SF2">
    <property type="entry name" value="SEGREGATION AND CONDENSATION PROTEIN B"/>
    <property type="match status" value="1"/>
</dbReference>
<keyword evidence="2 5" id="KW-0132">Cell division</keyword>